<reference evidence="1 2" key="1">
    <citation type="submission" date="2009-07" db="EMBL/GenBank/DDBJ databases">
        <title>Complete sequence of Pectobacterium carotovorum subsp. carotovorum PC1.</title>
        <authorList>
            <consortium name="US DOE Joint Genome Institute"/>
            <person name="Lucas S."/>
            <person name="Copeland A."/>
            <person name="Lapidus A."/>
            <person name="Glavina del Rio T."/>
            <person name="Tice H."/>
            <person name="Bruce D."/>
            <person name="Goodwin L."/>
            <person name="Pitluck S."/>
            <person name="Munk A.C."/>
            <person name="Brettin T."/>
            <person name="Detter J.C."/>
            <person name="Han C."/>
            <person name="Tapia R."/>
            <person name="Larimer F."/>
            <person name="Land M."/>
            <person name="Hauser L."/>
            <person name="Kyrpides N."/>
            <person name="Mikhailova N."/>
            <person name="Balakrishnan V."/>
            <person name="Glasner J."/>
            <person name="Perna N.T."/>
        </authorList>
    </citation>
    <scope>NUCLEOTIDE SEQUENCE [LARGE SCALE GENOMIC DNA]</scope>
    <source>
        <strain evidence="1 2">PC1</strain>
    </source>
</reference>
<sequence>MPDSITTPHPFLDTHAWPIVFLHMPEQVPDEKSANYMAQINQLYARKERFVLCMTGADLPHRSPVFMNAYLQWTRDNVIQQQQYCAGAIRIESDDVQRQKYVEWAENWAQSGQAPYAYYVVATSLEAQALALTLLDRDKP</sequence>
<dbReference type="Proteomes" id="UP000002736">
    <property type="component" value="Chromosome"/>
</dbReference>
<evidence type="ECO:0000313" key="1">
    <source>
        <dbReference type="EMBL" id="ACT12484.1"/>
    </source>
</evidence>
<dbReference type="HOGENOM" id="CLU_135506_0_1_6"/>
<dbReference type="OrthoDB" id="8003101at2"/>
<protein>
    <submittedName>
        <fullName evidence="1">Uncharacterized protein</fullName>
    </submittedName>
</protein>
<gene>
    <name evidence="1" type="ordered locus">PC1_1438</name>
</gene>
<dbReference type="RefSeq" id="WP_015839710.1">
    <property type="nucleotide sequence ID" value="NC_012917.1"/>
</dbReference>
<dbReference type="eggNOG" id="ENOG5032V7B">
    <property type="taxonomic scope" value="Bacteria"/>
</dbReference>
<evidence type="ECO:0000313" key="2">
    <source>
        <dbReference type="Proteomes" id="UP000002736"/>
    </source>
</evidence>
<name>C6DDA5_PECCP</name>
<accession>C6DDA5</accession>
<proteinExistence type="predicted"/>
<dbReference type="AlphaFoldDB" id="C6DDA5"/>
<dbReference type="EMBL" id="CP001657">
    <property type="protein sequence ID" value="ACT12484.1"/>
    <property type="molecule type" value="Genomic_DNA"/>
</dbReference>
<dbReference type="KEGG" id="pct:PC1_1438"/>
<organism evidence="1 2">
    <name type="scientific">Pectobacterium carotovorum subsp. carotovorum (strain PC1)</name>
    <dbReference type="NCBI Taxonomy" id="561230"/>
    <lineage>
        <taxon>Bacteria</taxon>
        <taxon>Pseudomonadati</taxon>
        <taxon>Pseudomonadota</taxon>
        <taxon>Gammaproteobacteria</taxon>
        <taxon>Enterobacterales</taxon>
        <taxon>Pectobacteriaceae</taxon>
        <taxon>Pectobacterium</taxon>
    </lineage>
</organism>
<dbReference type="STRING" id="561230.PC1_1438"/>